<keyword evidence="3" id="KW-1185">Reference proteome</keyword>
<feature type="compositionally biased region" description="Basic and acidic residues" evidence="1">
    <location>
        <begin position="1"/>
        <end position="14"/>
    </location>
</feature>
<comment type="caution">
    <text evidence="2">The sequence shown here is derived from an EMBL/GenBank/DDBJ whole genome shotgun (WGS) entry which is preliminary data.</text>
</comment>
<protein>
    <submittedName>
        <fullName evidence="2">Uncharacterized protein</fullName>
    </submittedName>
</protein>
<dbReference type="EMBL" id="JAACJO010000001">
    <property type="protein sequence ID" value="KAF5364181.1"/>
    <property type="molecule type" value="Genomic_DNA"/>
</dbReference>
<proteinExistence type="predicted"/>
<sequence length="298" mass="33428">MHTKGYSETKSKERSSKRHKPLLPFKPKAMRTIPTISTGSSEASTQRFDALSLEPRPQRPRRTAHSLEPAATAESGLNRRTRRHTRASRAERQPSTPNNVAPVIPEVYDHPEPEEFRSPSSCSQSSTFSTQSQSSISHFTQGQVEYNTFTSSGYNVPNTPSALPYTAPDLDLSFEEMSNAHFHEFTYQGHPPLSAFQEPFHVPPTPGMPQNLSFLTDHSAYSTAGQNLTGTDSSYFFPNAEEYPSYPQLYPLTLTSPPTLGVNPTLYLSPPNTISYNVDDRFIFSHEDDEFLRRPLNL</sequence>
<dbReference type="AlphaFoldDB" id="A0A8H5GG58"/>
<reference evidence="2 3" key="1">
    <citation type="journal article" date="2020" name="ISME J.">
        <title>Uncovering the hidden diversity of litter-decomposition mechanisms in mushroom-forming fungi.</title>
        <authorList>
            <person name="Floudas D."/>
            <person name="Bentzer J."/>
            <person name="Ahren D."/>
            <person name="Johansson T."/>
            <person name="Persson P."/>
            <person name="Tunlid A."/>
        </authorList>
    </citation>
    <scope>NUCLEOTIDE SEQUENCE [LARGE SCALE GENOMIC DNA]</scope>
    <source>
        <strain evidence="2 3">CBS 146.42</strain>
    </source>
</reference>
<feature type="region of interest" description="Disordered" evidence="1">
    <location>
        <begin position="1"/>
        <end position="105"/>
    </location>
</feature>
<gene>
    <name evidence="2" type="ORF">D9756_000330</name>
</gene>
<name>A0A8H5GG58_9AGAR</name>
<accession>A0A8H5GG58</accession>
<organism evidence="2 3">
    <name type="scientific">Leucocoprinus leucothites</name>
    <dbReference type="NCBI Taxonomy" id="201217"/>
    <lineage>
        <taxon>Eukaryota</taxon>
        <taxon>Fungi</taxon>
        <taxon>Dikarya</taxon>
        <taxon>Basidiomycota</taxon>
        <taxon>Agaricomycotina</taxon>
        <taxon>Agaricomycetes</taxon>
        <taxon>Agaricomycetidae</taxon>
        <taxon>Agaricales</taxon>
        <taxon>Agaricineae</taxon>
        <taxon>Agaricaceae</taxon>
        <taxon>Leucocoprinus</taxon>
    </lineage>
</organism>
<dbReference type="Proteomes" id="UP000559027">
    <property type="component" value="Unassembled WGS sequence"/>
</dbReference>
<evidence type="ECO:0000256" key="1">
    <source>
        <dbReference type="SAM" id="MobiDB-lite"/>
    </source>
</evidence>
<evidence type="ECO:0000313" key="3">
    <source>
        <dbReference type="Proteomes" id="UP000559027"/>
    </source>
</evidence>
<feature type="region of interest" description="Disordered" evidence="1">
    <location>
        <begin position="110"/>
        <end position="129"/>
    </location>
</feature>
<evidence type="ECO:0000313" key="2">
    <source>
        <dbReference type="EMBL" id="KAF5364181.1"/>
    </source>
</evidence>
<feature type="compositionally biased region" description="Low complexity" evidence="1">
    <location>
        <begin position="118"/>
        <end position="129"/>
    </location>
</feature>
<feature type="compositionally biased region" description="Polar residues" evidence="1">
    <location>
        <begin position="34"/>
        <end position="47"/>
    </location>
</feature>